<dbReference type="InterPro" id="IPR017455">
    <property type="entry name" value="Znf_FYVE-rel"/>
</dbReference>
<dbReference type="CDD" id="cd19757">
    <property type="entry name" value="Bbox1"/>
    <property type="match status" value="1"/>
</dbReference>
<keyword evidence="3" id="KW-0862">Zinc</keyword>
<name>A0A210PQ50_MIZYE</name>
<evidence type="ECO:0000256" key="2">
    <source>
        <dbReference type="ARBA" id="ARBA00022771"/>
    </source>
</evidence>
<dbReference type="SUPFAM" id="SSF57903">
    <property type="entry name" value="FYVE/PHD zinc finger"/>
    <property type="match status" value="2"/>
</dbReference>
<evidence type="ECO:0000256" key="1">
    <source>
        <dbReference type="ARBA" id="ARBA00022723"/>
    </source>
</evidence>
<dbReference type="SUPFAM" id="SSF52540">
    <property type="entry name" value="P-loop containing nucleoside triphosphate hydrolases"/>
    <property type="match status" value="1"/>
</dbReference>
<dbReference type="GO" id="GO:0008270">
    <property type="term" value="F:zinc ion binding"/>
    <property type="evidence" value="ECO:0007669"/>
    <property type="project" value="UniProtKB-KW"/>
</dbReference>
<dbReference type="InterPro" id="IPR042427">
    <property type="entry name" value="ZFYV1"/>
</dbReference>
<keyword evidence="2 4" id="KW-0863">Zinc-finger</keyword>
<evidence type="ECO:0000313" key="6">
    <source>
        <dbReference type="EMBL" id="OWF38611.1"/>
    </source>
</evidence>
<dbReference type="GO" id="GO:0043325">
    <property type="term" value="F:phosphatidylinositol-3,4-bisphosphate binding"/>
    <property type="evidence" value="ECO:0007669"/>
    <property type="project" value="TreeGrafter"/>
</dbReference>
<dbReference type="InterPro" id="IPR011011">
    <property type="entry name" value="Znf_FYVE_PHD"/>
</dbReference>
<evidence type="ECO:0000256" key="3">
    <source>
        <dbReference type="ARBA" id="ARBA00022833"/>
    </source>
</evidence>
<keyword evidence="1" id="KW-0479">Metal-binding</keyword>
<dbReference type="AlphaFoldDB" id="A0A210PQ50"/>
<dbReference type="OrthoDB" id="68108at2759"/>
<dbReference type="GO" id="GO:0005811">
    <property type="term" value="C:lipid droplet"/>
    <property type="evidence" value="ECO:0007669"/>
    <property type="project" value="TreeGrafter"/>
</dbReference>
<dbReference type="GO" id="GO:0005545">
    <property type="term" value="F:1-phosphatidylinositol binding"/>
    <property type="evidence" value="ECO:0007669"/>
    <property type="project" value="TreeGrafter"/>
</dbReference>
<dbReference type="EMBL" id="NEDP02005560">
    <property type="protein sequence ID" value="OWF38611.1"/>
    <property type="molecule type" value="Genomic_DNA"/>
</dbReference>
<feature type="domain" description="FYVE-type" evidence="5">
    <location>
        <begin position="773"/>
        <end position="833"/>
    </location>
</feature>
<dbReference type="InterPro" id="IPR000306">
    <property type="entry name" value="Znf_FYVE"/>
</dbReference>
<dbReference type="STRING" id="6573.A0A210PQ50"/>
<dbReference type="Proteomes" id="UP000242188">
    <property type="component" value="Unassembled WGS sequence"/>
</dbReference>
<keyword evidence="7" id="KW-1185">Reference proteome</keyword>
<feature type="domain" description="FYVE-type" evidence="5">
    <location>
        <begin position="659"/>
        <end position="720"/>
    </location>
</feature>
<proteinExistence type="predicted"/>
<reference evidence="6 7" key="1">
    <citation type="journal article" date="2017" name="Nat. Ecol. Evol.">
        <title>Scallop genome provides insights into evolution of bilaterian karyotype and development.</title>
        <authorList>
            <person name="Wang S."/>
            <person name="Zhang J."/>
            <person name="Jiao W."/>
            <person name="Li J."/>
            <person name="Xun X."/>
            <person name="Sun Y."/>
            <person name="Guo X."/>
            <person name="Huan P."/>
            <person name="Dong B."/>
            <person name="Zhang L."/>
            <person name="Hu X."/>
            <person name="Sun X."/>
            <person name="Wang J."/>
            <person name="Zhao C."/>
            <person name="Wang Y."/>
            <person name="Wang D."/>
            <person name="Huang X."/>
            <person name="Wang R."/>
            <person name="Lv J."/>
            <person name="Li Y."/>
            <person name="Zhang Z."/>
            <person name="Liu B."/>
            <person name="Lu W."/>
            <person name="Hui Y."/>
            <person name="Liang J."/>
            <person name="Zhou Z."/>
            <person name="Hou R."/>
            <person name="Li X."/>
            <person name="Liu Y."/>
            <person name="Li H."/>
            <person name="Ning X."/>
            <person name="Lin Y."/>
            <person name="Zhao L."/>
            <person name="Xing Q."/>
            <person name="Dou J."/>
            <person name="Li Y."/>
            <person name="Mao J."/>
            <person name="Guo H."/>
            <person name="Dou H."/>
            <person name="Li T."/>
            <person name="Mu C."/>
            <person name="Jiang W."/>
            <person name="Fu Q."/>
            <person name="Fu X."/>
            <person name="Miao Y."/>
            <person name="Liu J."/>
            <person name="Yu Q."/>
            <person name="Li R."/>
            <person name="Liao H."/>
            <person name="Li X."/>
            <person name="Kong Y."/>
            <person name="Jiang Z."/>
            <person name="Chourrout D."/>
            <person name="Li R."/>
            <person name="Bao Z."/>
        </authorList>
    </citation>
    <scope>NUCLEOTIDE SEQUENCE [LARGE SCALE GENOMIC DNA]</scope>
    <source>
        <strain evidence="6 7">PY_sf001</strain>
    </source>
</reference>
<sequence>MTSVPRKFDRCKTSKRYCAEKLCCKSERAAATFHCDDCRTDQCYDCVTSIHQSSPKFEFHECSHIVPPSFDLLCQISNADSSRQCTAINFADLHCEVCNINFCFTCFEFYHRGPRRTHRKTNFKDYKSREAKKKLESIVKPTSPVDIQDTSLTFVSCPQIQVDQEVTSSMDSFNSANSRNSQNGSMPDLCLNSTEKDIINIEEELAASQIDEQHYSSQSFMLLDGQEKLQVDDINEFLVKLGCDEEEQVKVVSIFGNTGDGKSYTLNYTFFGGKEVFQTSAHQDSCTIGVWACYDPVTKAIVIDTEGFLGATANQNQRSRLLLKILAISDVVIYRTRAERLHNDMFQFLCDASTAYTKHFSRELQAAAKRCRKSVADLHPSVIVFHETTNTKVLGEGNGGKPAESDLLDKFQQLECPMHFKDLKYVGTRTKGTKTDFRQFQAELQLLLENKSHRAARKPEVVYMTLKNLNDKFSGEIEKPVFGTFPDQMFTCSVKCLCCGESCCHSMNHKADQPHDTDKRCKYQHQFGNKVYLCKRCWMAGKQNIVVLKTSESKDNAWMGFAKYVWAGEILECPHCGVIYRSREKWYGNSEAEEAVTVDIRHVWPDGLQNLQGAQNAARKLVDGMHYIADSISSVGSRPTKMLSDWMADRIAPDYWVPNTQVKECSICSVKLENEQKHHCRACGKGFCDACSSHRKPVPERGWGESVAVRVCNNCFSADKMTGSADSTGSNSQTTARRVGEAVSSAIGVAASTFNYPLDMLKDTARPAYWIPDIEIKNCCVCKEEFGPKRAIHHCRACGKGVCETCSPSKLPVPIRGWDYPVRVCKKCEDKADQL</sequence>
<accession>A0A210PQ50</accession>
<protein>
    <submittedName>
        <fullName evidence="6">Zinc finger FYVE domain-containing protein 1</fullName>
    </submittedName>
</protein>
<dbReference type="CDD" id="cd15734">
    <property type="entry name" value="FYVE_ZFYV1"/>
    <property type="match status" value="1"/>
</dbReference>
<dbReference type="Gene3D" id="3.40.50.300">
    <property type="entry name" value="P-loop containing nucleotide triphosphate hydrolases"/>
    <property type="match status" value="1"/>
</dbReference>
<dbReference type="GO" id="GO:0005547">
    <property type="term" value="F:phosphatidylinositol-3,4,5-trisphosphate binding"/>
    <property type="evidence" value="ECO:0007669"/>
    <property type="project" value="TreeGrafter"/>
</dbReference>
<dbReference type="PROSITE" id="PS50178">
    <property type="entry name" value="ZF_FYVE"/>
    <property type="match status" value="2"/>
</dbReference>
<dbReference type="GO" id="GO:0140042">
    <property type="term" value="P:lipid droplet formation"/>
    <property type="evidence" value="ECO:0007669"/>
    <property type="project" value="TreeGrafter"/>
</dbReference>
<evidence type="ECO:0000313" key="7">
    <source>
        <dbReference type="Proteomes" id="UP000242188"/>
    </source>
</evidence>
<comment type="caution">
    <text evidence="6">The sequence shown here is derived from an EMBL/GenBank/DDBJ whole genome shotgun (WGS) entry which is preliminary data.</text>
</comment>
<evidence type="ECO:0000256" key="4">
    <source>
        <dbReference type="PROSITE-ProRule" id="PRU00091"/>
    </source>
</evidence>
<gene>
    <name evidence="6" type="ORF">KP79_PYT09933</name>
</gene>
<dbReference type="SMART" id="SM00064">
    <property type="entry name" value="FYVE"/>
    <property type="match status" value="2"/>
</dbReference>
<dbReference type="InterPro" id="IPR027417">
    <property type="entry name" value="P-loop_NTPase"/>
</dbReference>
<organism evidence="6 7">
    <name type="scientific">Mizuhopecten yessoensis</name>
    <name type="common">Japanese scallop</name>
    <name type="synonym">Patinopecten yessoensis</name>
    <dbReference type="NCBI Taxonomy" id="6573"/>
    <lineage>
        <taxon>Eukaryota</taxon>
        <taxon>Metazoa</taxon>
        <taxon>Spiralia</taxon>
        <taxon>Lophotrochozoa</taxon>
        <taxon>Mollusca</taxon>
        <taxon>Bivalvia</taxon>
        <taxon>Autobranchia</taxon>
        <taxon>Pteriomorphia</taxon>
        <taxon>Pectinida</taxon>
        <taxon>Pectinoidea</taxon>
        <taxon>Pectinidae</taxon>
        <taxon>Mizuhopecten</taxon>
    </lineage>
</organism>
<dbReference type="GO" id="GO:0032266">
    <property type="term" value="F:phosphatidylinositol-3-phosphate binding"/>
    <property type="evidence" value="ECO:0007669"/>
    <property type="project" value="TreeGrafter"/>
</dbReference>
<evidence type="ECO:0000259" key="5">
    <source>
        <dbReference type="PROSITE" id="PS50178"/>
    </source>
</evidence>
<dbReference type="PANTHER" id="PTHR46624:SF4">
    <property type="entry name" value="FYVE-TYPE DOMAIN-CONTAINING PROTEIN"/>
    <property type="match status" value="1"/>
</dbReference>
<dbReference type="PANTHER" id="PTHR46624">
    <property type="entry name" value="AGAP002036-PA"/>
    <property type="match status" value="1"/>
</dbReference>
<dbReference type="Gene3D" id="3.30.40.10">
    <property type="entry name" value="Zinc/RING finger domain, C3HC4 (zinc finger)"/>
    <property type="match status" value="2"/>
</dbReference>
<dbReference type="Pfam" id="PF01363">
    <property type="entry name" value="FYVE"/>
    <property type="match status" value="2"/>
</dbReference>
<dbReference type="InterPro" id="IPR013083">
    <property type="entry name" value="Znf_RING/FYVE/PHD"/>
</dbReference>